<feature type="region of interest" description="Disordered" evidence="1">
    <location>
        <begin position="1341"/>
        <end position="1387"/>
    </location>
</feature>
<comment type="caution">
    <text evidence="2">The sequence shown here is derived from an EMBL/GenBank/DDBJ whole genome shotgun (WGS) entry which is preliminary data.</text>
</comment>
<feature type="region of interest" description="Disordered" evidence="1">
    <location>
        <begin position="902"/>
        <end position="950"/>
    </location>
</feature>
<accession>A0A9N8HP24</accession>
<sequence length="1464" mass="167989">MSEELSLQAQSNIEENDKNSETQTVLSSQPEYQLKDEEGHMAAATMRIGSIISGATNCSEVLKEVQKNLNSGYYPRVVASFWHHGRKLTDEINLKSKFSQKCTKFIKWQRENPAEFKKSIAADFLKELDKNFILLQITSEVLNQNAEAEANNTEEINNSVTSFNKKWHLASLPIPFNVLMLTGGQIGFDKKGLKQKLWLLEFHNQLDSNTRKIEAARLLSDDQNGLLDILAKNPIDADLRTAALEKLKAQSCDVSLYSIDLPSREALPTDECKANVNLSSMVVPLCGEELDFSGVVHTDNSPKITTFQDMRKWLNILTNKDIEKIEWFKQITNNLKASGDDQEAAKMFYCYQAILAAYKSFTLESWEGWIKLYVILSVQSFQANQNDTNSERNLINRIEDSKLRAKFIIPSSFHEMIRRILFLHQYLINVRTSAQNGQGRIVSARLAMTCTLPSGQPHEGHCFGIEEKKYYKDLLKDAGINVNSGVPKYLLPHLSKSVPTVLCGPKYTEGSSIYMTESQIQNIQWKSGQVLEAIDNATHRNLRQLLPAVMQVVVKQLDEISYFCYQKDDTQQQQMMSKNVSMHFKQVLRVFLRALMQYATWSSVQEDLGTALCGYLVTCLKTKRVQKGWSLNPKDKDDEKIQKLEKFKKECTGCSTLRPFMVTDKYGKAALQWEKQTELEKWAKNAVNRRWRSPSTEEAALEEALNQKDKDTLDDLSSEDDFLRIILHCKNDTNWNQLIGCQVKSFGAGNPVTPSIIVLFIWLGGWCVYDPISARRTYALVNNNGTPITKKNDYCQYNPNKDKKITENELFNGFTKVKVGKNKPYDNQDLAIKTNIPAIFDILCLLIHKNILEICFPNQQLKTYYEKTRKASSMTEDFTEAINLISWELLLPQIKLKPLTQQAEENDKNTKDDQIGQNISGDNGNNSQLNQTQQTENGDNREEHTDIEKNAPMPIMDFLNLLLGSETCQISETQRALWTRIQKELNEILDNPATFLEHLPEIIAKREKPVDPITNEVAIPNIYLKAAEARKLFGMAKASDAPQELEITKDAIKQTALDYIGKGLKLTTVYNFMDYSTSNRRRSESTLKQEDILSLLVTPPKHQKEGQAKAKALQNLDEHQHQNLGIAVYNFANELASFRLTKRQDDEGETKMTYETWLKQMSREELYQSLGCRILPDEAVDENVIPEENNNEDEESDENVISEENNNEDEESDEEQDKEDNYEEEEKEEYTEIAEGAVHSCPLNILWGFQLNQKYGNSSRNKAHKKLIDRNIFQQFVNLQRDYSILEGRLHKRNQHIDVVEKQDQDKAAEIEILEEKLRAEKKQNSVLQQELKRKTELLEKLQASRNKNKRRRTEEQPEETACAEKKTDSSKENASMQRQEIFQSRKEANITIQKDITSQSAKLKDVKQKEAHTTATKRKTLEKNQQKEGQQKIFKTKLVQNKNAQPDDLNAYSSHFKRSIGIF</sequence>
<feature type="compositionally biased region" description="Polar residues" evidence="1">
    <location>
        <begin position="1373"/>
        <end position="1383"/>
    </location>
</feature>
<dbReference type="Proteomes" id="UP001153069">
    <property type="component" value="Unassembled WGS sequence"/>
</dbReference>
<feature type="compositionally biased region" description="Basic and acidic residues" evidence="1">
    <location>
        <begin position="938"/>
        <end position="949"/>
    </location>
</feature>
<feature type="compositionally biased region" description="Basic and acidic residues" evidence="1">
    <location>
        <begin position="1420"/>
        <end position="1431"/>
    </location>
</feature>
<proteinExistence type="predicted"/>
<evidence type="ECO:0000313" key="3">
    <source>
        <dbReference type="Proteomes" id="UP001153069"/>
    </source>
</evidence>
<feature type="compositionally biased region" description="Basic and acidic residues" evidence="1">
    <location>
        <begin position="1363"/>
        <end position="1372"/>
    </location>
</feature>
<name>A0A9N8HP24_9STRA</name>
<feature type="compositionally biased region" description="Polar residues" evidence="1">
    <location>
        <begin position="21"/>
        <end position="30"/>
    </location>
</feature>
<feature type="compositionally biased region" description="Polar residues" evidence="1">
    <location>
        <begin position="1"/>
        <end position="13"/>
    </location>
</feature>
<dbReference type="EMBL" id="CAICTM010001136">
    <property type="protein sequence ID" value="CAB9520826.1"/>
    <property type="molecule type" value="Genomic_DNA"/>
</dbReference>
<feature type="region of interest" description="Disordered" evidence="1">
    <location>
        <begin position="1"/>
        <end position="30"/>
    </location>
</feature>
<evidence type="ECO:0000313" key="2">
    <source>
        <dbReference type="EMBL" id="CAB9520826.1"/>
    </source>
</evidence>
<evidence type="ECO:0000256" key="1">
    <source>
        <dbReference type="SAM" id="MobiDB-lite"/>
    </source>
</evidence>
<keyword evidence="3" id="KW-1185">Reference proteome</keyword>
<gene>
    <name evidence="2" type="ORF">SEMRO_1138_G245370.1</name>
</gene>
<feature type="compositionally biased region" description="Basic and acidic residues" evidence="1">
    <location>
        <begin position="905"/>
        <end position="914"/>
    </location>
</feature>
<reference evidence="2" key="1">
    <citation type="submission" date="2020-06" db="EMBL/GenBank/DDBJ databases">
        <authorList>
            <consortium name="Plant Systems Biology data submission"/>
        </authorList>
    </citation>
    <scope>NUCLEOTIDE SEQUENCE</scope>
    <source>
        <strain evidence="2">D6</strain>
    </source>
</reference>
<feature type="region of interest" description="Disordered" evidence="1">
    <location>
        <begin position="1178"/>
        <end position="1231"/>
    </location>
</feature>
<feature type="compositionally biased region" description="Basic and acidic residues" evidence="1">
    <location>
        <begin position="1403"/>
        <end position="1413"/>
    </location>
</feature>
<feature type="compositionally biased region" description="Polar residues" evidence="1">
    <location>
        <begin position="915"/>
        <end position="937"/>
    </location>
</feature>
<organism evidence="2 3">
    <name type="scientific">Seminavis robusta</name>
    <dbReference type="NCBI Taxonomy" id="568900"/>
    <lineage>
        <taxon>Eukaryota</taxon>
        <taxon>Sar</taxon>
        <taxon>Stramenopiles</taxon>
        <taxon>Ochrophyta</taxon>
        <taxon>Bacillariophyta</taxon>
        <taxon>Bacillariophyceae</taxon>
        <taxon>Bacillariophycidae</taxon>
        <taxon>Naviculales</taxon>
        <taxon>Naviculaceae</taxon>
        <taxon>Seminavis</taxon>
    </lineage>
</organism>
<feature type="region of interest" description="Disordered" evidence="1">
    <location>
        <begin position="1403"/>
        <end position="1431"/>
    </location>
</feature>
<protein>
    <submittedName>
        <fullName evidence="2">Uncharacterized protein</fullName>
    </submittedName>
</protein>